<gene>
    <name evidence="1" type="ORF">F7D14_04575</name>
</gene>
<protein>
    <submittedName>
        <fullName evidence="1">Uncharacterized protein</fullName>
    </submittedName>
</protein>
<dbReference type="KEGG" id="mpar:F7D14_04575"/>
<proteinExistence type="predicted"/>
<sequence length="85" mass="9363">MATNIVAGAARTAALIFVLTGCAQGEVRFGKNVYVGGHDFSHQTFDRNHRAVVHLYDHEPRNAGCRMRADKAGGSVKTCHLRRLR</sequence>
<name>A0A6B8M1T2_9HYPH</name>
<dbReference type="RefSeq" id="WP_016919603.1">
    <property type="nucleotide sequence ID" value="NZ_CP044331.1"/>
</dbReference>
<dbReference type="EMBL" id="CP044331">
    <property type="protein sequence ID" value="QGM96821.1"/>
    <property type="molecule type" value="Genomic_DNA"/>
</dbReference>
<accession>A0A6B8M1T2</accession>
<keyword evidence="2" id="KW-1185">Reference proteome</keyword>
<evidence type="ECO:0000313" key="1">
    <source>
        <dbReference type="EMBL" id="QGM96821.1"/>
    </source>
</evidence>
<organism evidence="1 2">
    <name type="scientific">Methylocystis parvus</name>
    <dbReference type="NCBI Taxonomy" id="134"/>
    <lineage>
        <taxon>Bacteria</taxon>
        <taxon>Pseudomonadati</taxon>
        <taxon>Pseudomonadota</taxon>
        <taxon>Alphaproteobacteria</taxon>
        <taxon>Hyphomicrobiales</taxon>
        <taxon>Methylocystaceae</taxon>
        <taxon>Methylocystis</taxon>
    </lineage>
</organism>
<evidence type="ECO:0000313" key="2">
    <source>
        <dbReference type="Proteomes" id="UP000422569"/>
    </source>
</evidence>
<dbReference type="AlphaFoldDB" id="A0A6B8M1T2"/>
<dbReference type="Proteomes" id="UP000422569">
    <property type="component" value="Chromosome"/>
</dbReference>
<reference evidence="1 2" key="1">
    <citation type="submission" date="2019-09" db="EMBL/GenBank/DDBJ databases">
        <title>Isolation and complete genome sequencing of Methylocystis species.</title>
        <authorList>
            <person name="Rumah B.L."/>
            <person name="Stead C.E."/>
            <person name="Stevens B.C."/>
            <person name="Minton N.P."/>
            <person name="Grosse-Honebrink A."/>
            <person name="Zhang Y."/>
        </authorList>
    </citation>
    <scope>NUCLEOTIDE SEQUENCE [LARGE SCALE GENOMIC DNA]</scope>
    <source>
        <strain evidence="1 2">BRCS2</strain>
    </source>
</reference>